<evidence type="ECO:0008006" key="10">
    <source>
        <dbReference type="Google" id="ProtNLM"/>
    </source>
</evidence>
<evidence type="ECO:0000256" key="8">
    <source>
        <dbReference type="SAM" id="Phobius"/>
    </source>
</evidence>
<organism evidence="9">
    <name type="scientific">bioreactor metagenome</name>
    <dbReference type="NCBI Taxonomy" id="1076179"/>
    <lineage>
        <taxon>unclassified sequences</taxon>
        <taxon>metagenomes</taxon>
        <taxon>ecological metagenomes</taxon>
    </lineage>
</organism>
<comment type="caution">
    <text evidence="9">The sequence shown here is derived from an EMBL/GenBank/DDBJ whole genome shotgun (WGS) entry which is preliminary data.</text>
</comment>
<keyword evidence="6 8" id="KW-1133">Transmembrane helix</keyword>
<keyword evidence="3" id="KW-0813">Transport</keyword>
<feature type="transmembrane region" description="Helical" evidence="8">
    <location>
        <begin position="176"/>
        <end position="201"/>
    </location>
</feature>
<dbReference type="PANTHER" id="PTHR21716:SF53">
    <property type="entry name" value="PERMEASE PERM-RELATED"/>
    <property type="match status" value="1"/>
</dbReference>
<evidence type="ECO:0000256" key="6">
    <source>
        <dbReference type="ARBA" id="ARBA00022989"/>
    </source>
</evidence>
<evidence type="ECO:0000313" key="9">
    <source>
        <dbReference type="EMBL" id="MPM56761.1"/>
    </source>
</evidence>
<keyword evidence="7 8" id="KW-0472">Membrane</keyword>
<feature type="transmembrane region" description="Helical" evidence="8">
    <location>
        <begin position="336"/>
        <end position="365"/>
    </location>
</feature>
<evidence type="ECO:0000256" key="1">
    <source>
        <dbReference type="ARBA" id="ARBA00004651"/>
    </source>
</evidence>
<dbReference type="EMBL" id="VSSQ01015918">
    <property type="protein sequence ID" value="MPM56761.1"/>
    <property type="molecule type" value="Genomic_DNA"/>
</dbReference>
<comment type="subcellular location">
    <subcellularLocation>
        <location evidence="1">Cell membrane</location>
        <topology evidence="1">Multi-pass membrane protein</topology>
    </subcellularLocation>
</comment>
<dbReference type="InterPro" id="IPR002549">
    <property type="entry name" value="AI-2E-like"/>
</dbReference>
<dbReference type="PANTHER" id="PTHR21716">
    <property type="entry name" value="TRANSMEMBRANE PROTEIN"/>
    <property type="match status" value="1"/>
</dbReference>
<feature type="transmembrane region" description="Helical" evidence="8">
    <location>
        <begin position="306"/>
        <end position="324"/>
    </location>
</feature>
<reference evidence="9" key="1">
    <citation type="submission" date="2019-08" db="EMBL/GenBank/DDBJ databases">
        <authorList>
            <person name="Kucharzyk K."/>
            <person name="Murdoch R.W."/>
            <person name="Higgins S."/>
            <person name="Loffler F."/>
        </authorList>
    </citation>
    <scope>NUCLEOTIDE SEQUENCE</scope>
</reference>
<comment type="similarity">
    <text evidence="2">Belongs to the autoinducer-2 exporter (AI-2E) (TC 2.A.86) family.</text>
</comment>
<protein>
    <recommendedName>
        <fullName evidence="10">AI-2E family transporter</fullName>
    </recommendedName>
</protein>
<feature type="transmembrane region" description="Helical" evidence="8">
    <location>
        <begin position="237"/>
        <end position="260"/>
    </location>
</feature>
<evidence type="ECO:0000256" key="3">
    <source>
        <dbReference type="ARBA" id="ARBA00022448"/>
    </source>
</evidence>
<feature type="transmembrane region" description="Helical" evidence="8">
    <location>
        <begin position="51"/>
        <end position="68"/>
    </location>
</feature>
<evidence type="ECO:0000256" key="4">
    <source>
        <dbReference type="ARBA" id="ARBA00022475"/>
    </source>
</evidence>
<feature type="transmembrane region" description="Helical" evidence="8">
    <location>
        <begin position="280"/>
        <end position="299"/>
    </location>
</feature>
<gene>
    <name evidence="9" type="ORF">SDC9_103575</name>
</gene>
<dbReference type="AlphaFoldDB" id="A0A645AWT1"/>
<proteinExistence type="inferred from homology"/>
<dbReference type="GO" id="GO:0005886">
    <property type="term" value="C:plasma membrane"/>
    <property type="evidence" value="ECO:0007669"/>
    <property type="project" value="UniProtKB-SubCell"/>
</dbReference>
<keyword evidence="5 8" id="KW-0812">Transmembrane</keyword>
<evidence type="ECO:0000256" key="7">
    <source>
        <dbReference type="ARBA" id="ARBA00023136"/>
    </source>
</evidence>
<evidence type="ECO:0000256" key="2">
    <source>
        <dbReference type="ARBA" id="ARBA00009773"/>
    </source>
</evidence>
<evidence type="ECO:0000256" key="5">
    <source>
        <dbReference type="ARBA" id="ARBA00022692"/>
    </source>
</evidence>
<name>A0A645AWT1_9ZZZZ</name>
<feature type="transmembrane region" description="Helical" evidence="8">
    <location>
        <begin position="88"/>
        <end position="110"/>
    </location>
</feature>
<feature type="transmembrane region" description="Helical" evidence="8">
    <location>
        <begin position="12"/>
        <end position="31"/>
    </location>
</feature>
<dbReference type="GO" id="GO:0055085">
    <property type="term" value="P:transmembrane transport"/>
    <property type="evidence" value="ECO:0007669"/>
    <property type="project" value="TreeGrafter"/>
</dbReference>
<dbReference type="Pfam" id="PF01594">
    <property type="entry name" value="AI-2E_transport"/>
    <property type="match status" value="1"/>
</dbReference>
<keyword evidence="4" id="KW-1003">Cell membrane</keyword>
<accession>A0A645AWT1</accession>
<sequence>MNIKKLNKTYLEIALYIAFALCIAIAFYGLFFHFQAVAAVTRKLFRIIKPILYGFALAYLISPVIDWMEESFVHTLFPKLTDPGRRRALAVIFSYTVLVSGMVIFFSVVLPQLATSIWGLLERGPEYFKATVDFAVHLYDRIPFLDAPLTDADILALSDTALTNIGAWITDRLPQVLGISFSMASSVFNVVVSTVLSIYIVDSKEHLKGQFKKALYAFLPQKKVNRLIDIAQDADRIFGGFITGKLIDSIIIGLICYFGMSIMGMPETTLISCIVGVTNVIPYFGPFIGGIPTVILMLFLDPTRAVLYAVFIILLQQFDGNILGPKILGDSIGISALWVVVSVTLFGGLLGIFGMLFGVPLFALLHKIVNDSIRLRLEKKNMPIETAIYEENHFKIEQSDI</sequence>